<evidence type="ECO:0000313" key="3">
    <source>
        <dbReference type="EMBL" id="KRM94473.1"/>
    </source>
</evidence>
<comment type="caution">
    <text evidence="3">The sequence shown here is derived from an EMBL/GenBank/DDBJ whole genome shotgun (WGS) entry which is preliminary data.</text>
</comment>
<dbReference type="InterPro" id="IPR052920">
    <property type="entry name" value="DNA-binding_regulatory"/>
</dbReference>
<gene>
    <name evidence="3" type="ORF">FC56_GL001430</name>
</gene>
<feature type="domain" description="Serine aminopeptidase S33" evidence="2">
    <location>
        <begin position="91"/>
        <end position="193"/>
    </location>
</feature>
<dbReference type="PANTHER" id="PTHR43358:SF4">
    <property type="entry name" value="ALPHA_BETA HYDROLASE FOLD-1 DOMAIN-CONTAINING PROTEIN"/>
    <property type="match status" value="1"/>
</dbReference>
<accession>A0A0R2D1T2</accession>
<dbReference type="InterPro" id="IPR029058">
    <property type="entry name" value="AB_hydrolase_fold"/>
</dbReference>
<reference evidence="3 4" key="1">
    <citation type="journal article" date="2015" name="Genome Announc.">
        <title>Expanding the biotechnology potential of lactobacilli through comparative genomics of 213 strains and associated genera.</title>
        <authorList>
            <person name="Sun Z."/>
            <person name="Harris H.M."/>
            <person name="McCann A."/>
            <person name="Guo C."/>
            <person name="Argimon S."/>
            <person name="Zhang W."/>
            <person name="Yang X."/>
            <person name="Jeffery I.B."/>
            <person name="Cooney J.C."/>
            <person name="Kagawa T.F."/>
            <person name="Liu W."/>
            <person name="Song Y."/>
            <person name="Salvetti E."/>
            <person name="Wrobel A."/>
            <person name="Rasinkangas P."/>
            <person name="Parkhill J."/>
            <person name="Rea M.C."/>
            <person name="O'Sullivan O."/>
            <person name="Ritari J."/>
            <person name="Douillard F.P."/>
            <person name="Paul Ross R."/>
            <person name="Yang R."/>
            <person name="Briner A.E."/>
            <person name="Felis G.E."/>
            <person name="de Vos W.M."/>
            <person name="Barrangou R."/>
            <person name="Klaenhammer T.R."/>
            <person name="Caufield P.W."/>
            <person name="Cui Y."/>
            <person name="Zhang H."/>
            <person name="O'Toole P.W."/>
        </authorList>
    </citation>
    <scope>NUCLEOTIDE SEQUENCE [LARGE SCALE GENOMIC DNA]</scope>
    <source>
        <strain evidence="3 4">DSM 24302</strain>
    </source>
</reference>
<dbReference type="RefSeq" id="WP_056977703.1">
    <property type="nucleotide sequence ID" value="NZ_AYZR01000004.1"/>
</dbReference>
<dbReference type="EMBL" id="AYZR01000004">
    <property type="protein sequence ID" value="KRM94473.1"/>
    <property type="molecule type" value="Genomic_DNA"/>
</dbReference>
<evidence type="ECO:0000256" key="1">
    <source>
        <dbReference type="SAM" id="Phobius"/>
    </source>
</evidence>
<dbReference type="AlphaFoldDB" id="A0A0R2D1T2"/>
<dbReference type="STRING" id="1423802.FC56_GL001430"/>
<dbReference type="PATRIC" id="fig|1423802.4.peg.1448"/>
<keyword evidence="4" id="KW-1185">Reference proteome</keyword>
<feature type="transmembrane region" description="Helical" evidence="1">
    <location>
        <begin position="7"/>
        <end position="31"/>
    </location>
</feature>
<dbReference type="Pfam" id="PF12146">
    <property type="entry name" value="Hydrolase_4"/>
    <property type="match status" value="1"/>
</dbReference>
<sequence>MKKKTKRWLITIGGILTLVVVGIVGAGLYFFQVAVVPSPKAFLSKDQKITKASTLYPAQQWYQSANKQHWYETATSDNLKLDAYYIPAVKHTKKTAVIAHGFMGNKDKMYQYAYMFHQLGYNVLLPDDRAHGESQGKYIGYGWLDKGDYVKWIKQVIAKNGNDSQIVMFGTSMGGATTMMVSGESNVPKQVKAYIEDCGYTSVYDEIKYEAQELYHLPEWPMVPVVSAISKVKAGYSFGQASALKQVKKNHKPMLFIHGSDDHFVPTKMVYPLYHATKGPKELLIVKGAAHAKAYETDPQLYTNTVREFLARYID</sequence>
<dbReference type="PANTHER" id="PTHR43358">
    <property type="entry name" value="ALPHA/BETA-HYDROLASE"/>
    <property type="match status" value="1"/>
</dbReference>
<dbReference type="Gene3D" id="3.40.50.1820">
    <property type="entry name" value="alpha/beta hydrolase"/>
    <property type="match status" value="1"/>
</dbReference>
<name>A0A0R2D1T2_9LACO</name>
<dbReference type="Proteomes" id="UP000051256">
    <property type="component" value="Unassembled WGS sequence"/>
</dbReference>
<organism evidence="3 4">
    <name type="scientific">Lentilactobacillus senioris DSM 24302 = JCM 17472</name>
    <dbReference type="NCBI Taxonomy" id="1423802"/>
    <lineage>
        <taxon>Bacteria</taxon>
        <taxon>Bacillati</taxon>
        <taxon>Bacillota</taxon>
        <taxon>Bacilli</taxon>
        <taxon>Lactobacillales</taxon>
        <taxon>Lactobacillaceae</taxon>
        <taxon>Lentilactobacillus</taxon>
    </lineage>
</organism>
<proteinExistence type="predicted"/>
<dbReference type="InterPro" id="IPR022742">
    <property type="entry name" value="Hydrolase_4"/>
</dbReference>
<dbReference type="SUPFAM" id="SSF53474">
    <property type="entry name" value="alpha/beta-Hydrolases"/>
    <property type="match status" value="1"/>
</dbReference>
<keyword evidence="1" id="KW-0472">Membrane</keyword>
<evidence type="ECO:0000259" key="2">
    <source>
        <dbReference type="Pfam" id="PF12146"/>
    </source>
</evidence>
<protein>
    <submittedName>
        <fullName evidence="3">Family S9 peptidase</fullName>
    </submittedName>
</protein>
<evidence type="ECO:0000313" key="4">
    <source>
        <dbReference type="Proteomes" id="UP000051256"/>
    </source>
</evidence>
<keyword evidence="1" id="KW-0812">Transmembrane</keyword>
<keyword evidence="1" id="KW-1133">Transmembrane helix</keyword>